<dbReference type="PROSITE" id="PS51898">
    <property type="entry name" value="TYR_RECOMBINASE"/>
    <property type="match status" value="1"/>
</dbReference>
<dbReference type="Gene3D" id="1.10.443.10">
    <property type="entry name" value="Intergrase catalytic core"/>
    <property type="match status" value="1"/>
</dbReference>
<dbReference type="OrthoDB" id="9801717at2"/>
<dbReference type="NCBIfam" id="TIGR02249">
    <property type="entry name" value="integrase_gron"/>
    <property type="match status" value="1"/>
</dbReference>
<evidence type="ECO:0000313" key="8">
    <source>
        <dbReference type="EMBL" id="TXK83187.1"/>
    </source>
</evidence>
<dbReference type="RefSeq" id="WP_147903050.1">
    <property type="nucleotide sequence ID" value="NZ_BAAAGC010000002.1"/>
</dbReference>
<keyword evidence="4" id="KW-0233">DNA recombination</keyword>
<dbReference type="PANTHER" id="PTHR30349:SF64">
    <property type="entry name" value="PROPHAGE INTEGRASE INTD-RELATED"/>
    <property type="match status" value="1"/>
</dbReference>
<keyword evidence="3 5" id="KW-0238">DNA-binding</keyword>
<dbReference type="PANTHER" id="PTHR30349">
    <property type="entry name" value="PHAGE INTEGRASE-RELATED"/>
    <property type="match status" value="1"/>
</dbReference>
<keyword evidence="9" id="KW-1185">Reference proteome</keyword>
<protein>
    <submittedName>
        <fullName evidence="8">Integron integrase</fullName>
    </submittedName>
</protein>
<evidence type="ECO:0000259" key="7">
    <source>
        <dbReference type="PROSITE" id="PS51900"/>
    </source>
</evidence>
<evidence type="ECO:0000256" key="4">
    <source>
        <dbReference type="ARBA" id="ARBA00023172"/>
    </source>
</evidence>
<dbReference type="Pfam" id="PF13495">
    <property type="entry name" value="Phage_int_SAM_4"/>
    <property type="match status" value="1"/>
</dbReference>
<dbReference type="InterPro" id="IPR013762">
    <property type="entry name" value="Integrase-like_cat_sf"/>
</dbReference>
<dbReference type="AlphaFoldDB" id="A0A5C8M265"/>
<keyword evidence="2" id="KW-0229">DNA integration</keyword>
<organism evidence="8 9">
    <name type="scientific">Rheinheimera tangshanensis</name>
    <dbReference type="NCBI Taxonomy" id="400153"/>
    <lineage>
        <taxon>Bacteria</taxon>
        <taxon>Pseudomonadati</taxon>
        <taxon>Pseudomonadota</taxon>
        <taxon>Gammaproteobacteria</taxon>
        <taxon>Chromatiales</taxon>
        <taxon>Chromatiaceae</taxon>
        <taxon>Rheinheimera</taxon>
    </lineage>
</organism>
<dbReference type="InterPro" id="IPR044068">
    <property type="entry name" value="CB"/>
</dbReference>
<dbReference type="Proteomes" id="UP000321814">
    <property type="component" value="Unassembled WGS sequence"/>
</dbReference>
<sequence length="336" mass="37531">MAKSAFLQAVSEDIRLRGYSIRTEHSYLYWIKSFILYHQKKHPQQMGADEVKAFLSWLANQRHVAVNTQKVALNALVFLYHKFLKIELGELGFTHATKQRSLPVVLSVSEVAALLPHLKGISALVVSLLYGSGLRVSECLRLRVQDIDLEHLSITVRDGKGKKDRQTLLSSSLVTALKQQITRALALQQQDNLRGIGPSLPFALGRKYPSAYRQAGWMFLFPSTSLCAHPLTGVLCRHHLHDSVVRKALQPAVVACGIRKKVNCHTFRHSFATHLLQSGYDIRTVQELLGHNDVATTQIYTHVIGQHYAGTVSPLDKLFNPPELKEPLCIYGSSAA</sequence>
<name>A0A5C8M265_9GAMM</name>
<dbReference type="InterPro" id="IPR050090">
    <property type="entry name" value="Tyrosine_recombinase_XerCD"/>
</dbReference>
<feature type="domain" description="Tyr recombinase" evidence="6">
    <location>
        <begin position="101"/>
        <end position="313"/>
    </location>
</feature>
<evidence type="ECO:0000256" key="2">
    <source>
        <dbReference type="ARBA" id="ARBA00022908"/>
    </source>
</evidence>
<feature type="domain" description="Core-binding (CB)" evidence="7">
    <location>
        <begin position="1"/>
        <end position="84"/>
    </location>
</feature>
<dbReference type="InterPro" id="IPR010998">
    <property type="entry name" value="Integrase_recombinase_N"/>
</dbReference>
<dbReference type="InterPro" id="IPR004107">
    <property type="entry name" value="Integrase_SAM-like_N"/>
</dbReference>
<accession>A0A5C8M265</accession>
<dbReference type="Gene3D" id="1.10.150.130">
    <property type="match status" value="1"/>
</dbReference>
<gene>
    <name evidence="8" type="ORF">FU839_02645</name>
</gene>
<dbReference type="GO" id="GO:0006310">
    <property type="term" value="P:DNA recombination"/>
    <property type="evidence" value="ECO:0007669"/>
    <property type="project" value="UniProtKB-KW"/>
</dbReference>
<evidence type="ECO:0000256" key="5">
    <source>
        <dbReference type="PROSITE-ProRule" id="PRU01248"/>
    </source>
</evidence>
<dbReference type="EMBL" id="VRLR01000001">
    <property type="protein sequence ID" value="TXK83187.1"/>
    <property type="molecule type" value="Genomic_DNA"/>
</dbReference>
<dbReference type="InterPro" id="IPR011946">
    <property type="entry name" value="Integrase_integron-type"/>
</dbReference>
<dbReference type="SUPFAM" id="SSF56349">
    <property type="entry name" value="DNA breaking-rejoining enzymes"/>
    <property type="match status" value="1"/>
</dbReference>
<proteinExistence type="inferred from homology"/>
<dbReference type="InterPro" id="IPR011010">
    <property type="entry name" value="DNA_brk_join_enz"/>
</dbReference>
<comment type="similarity">
    <text evidence="1">Belongs to the 'phage' integrase family.</text>
</comment>
<evidence type="ECO:0000256" key="1">
    <source>
        <dbReference type="ARBA" id="ARBA00008857"/>
    </source>
</evidence>
<dbReference type="GO" id="GO:0003677">
    <property type="term" value="F:DNA binding"/>
    <property type="evidence" value="ECO:0007669"/>
    <property type="project" value="UniProtKB-UniRule"/>
</dbReference>
<evidence type="ECO:0000313" key="9">
    <source>
        <dbReference type="Proteomes" id="UP000321814"/>
    </source>
</evidence>
<reference evidence="8 9" key="1">
    <citation type="submission" date="2019-08" db="EMBL/GenBank/DDBJ databases">
        <title>Draft genome analysis of Rheinheimera tangshanensis isolated from the roots of fresh rice plants (Oryza sativa).</title>
        <authorList>
            <person name="Yu Q."/>
            <person name="Qi Y."/>
            <person name="Zhang H."/>
            <person name="Pu J."/>
        </authorList>
    </citation>
    <scope>NUCLEOTIDE SEQUENCE [LARGE SCALE GENOMIC DNA]</scope>
    <source>
        <strain evidence="8 9">JA3-B52</strain>
    </source>
</reference>
<evidence type="ECO:0000256" key="3">
    <source>
        <dbReference type="ARBA" id="ARBA00023125"/>
    </source>
</evidence>
<dbReference type="PROSITE" id="PS51900">
    <property type="entry name" value="CB"/>
    <property type="match status" value="1"/>
</dbReference>
<dbReference type="InterPro" id="IPR002104">
    <property type="entry name" value="Integrase_catalytic"/>
</dbReference>
<comment type="caution">
    <text evidence="8">The sequence shown here is derived from an EMBL/GenBank/DDBJ whole genome shotgun (WGS) entry which is preliminary data.</text>
</comment>
<dbReference type="Pfam" id="PF00589">
    <property type="entry name" value="Phage_integrase"/>
    <property type="match status" value="1"/>
</dbReference>
<evidence type="ECO:0000259" key="6">
    <source>
        <dbReference type="PROSITE" id="PS51898"/>
    </source>
</evidence>
<dbReference type="GO" id="GO:0015074">
    <property type="term" value="P:DNA integration"/>
    <property type="evidence" value="ECO:0007669"/>
    <property type="project" value="UniProtKB-KW"/>
</dbReference>